<dbReference type="GO" id="GO:0016328">
    <property type="term" value="C:lateral plasma membrane"/>
    <property type="evidence" value="ECO:0007669"/>
    <property type="project" value="TreeGrafter"/>
</dbReference>
<dbReference type="InterPro" id="IPR036420">
    <property type="entry name" value="BRCT_dom_sf"/>
</dbReference>
<keyword evidence="2" id="KW-0863">Zinc-finger</keyword>
<dbReference type="Gene3D" id="2.20.25.240">
    <property type="match status" value="1"/>
</dbReference>
<dbReference type="Proteomes" id="UP000678499">
    <property type="component" value="Unassembled WGS sequence"/>
</dbReference>
<dbReference type="InterPro" id="IPR011989">
    <property type="entry name" value="ARM-like"/>
</dbReference>
<dbReference type="OrthoDB" id="6336275at2759"/>
<feature type="compositionally biased region" description="Polar residues" evidence="4">
    <location>
        <begin position="1691"/>
        <end position="1705"/>
    </location>
</feature>
<accession>A0A7R9GF68</accession>
<name>A0A7R9GF68_9CRUS</name>
<dbReference type="PANTHER" id="PTHR12658:SF0">
    <property type="entry name" value="TUBULIN-SPECIFIC CHAPERONE D"/>
    <property type="match status" value="1"/>
</dbReference>
<feature type="compositionally biased region" description="Basic residues" evidence="4">
    <location>
        <begin position="1669"/>
        <end position="1679"/>
    </location>
</feature>
<dbReference type="Gene3D" id="1.25.10.10">
    <property type="entry name" value="Leucine-rich Repeat Variant"/>
    <property type="match status" value="2"/>
</dbReference>
<dbReference type="GO" id="GO:0048487">
    <property type="term" value="F:beta-tubulin binding"/>
    <property type="evidence" value="ECO:0007669"/>
    <property type="project" value="InterPro"/>
</dbReference>
<gene>
    <name evidence="6" type="ORF">NMOB1V02_LOCUS7893</name>
</gene>
<feature type="region of interest" description="Disordered" evidence="4">
    <location>
        <begin position="280"/>
        <end position="330"/>
    </location>
</feature>
<keyword evidence="7" id="KW-1185">Reference proteome</keyword>
<dbReference type="SUPFAM" id="SSF48371">
    <property type="entry name" value="ARM repeat"/>
    <property type="match status" value="2"/>
</dbReference>
<reference evidence="6" key="1">
    <citation type="submission" date="2020-11" db="EMBL/GenBank/DDBJ databases">
        <authorList>
            <person name="Tran Van P."/>
        </authorList>
    </citation>
    <scope>NUCLEOTIDE SEQUENCE</scope>
</reference>
<dbReference type="EMBL" id="OA884063">
    <property type="protein sequence ID" value="CAD7280231.1"/>
    <property type="molecule type" value="Genomic_DNA"/>
</dbReference>
<protein>
    <recommendedName>
        <fullName evidence="5">Chromo domain-containing protein</fullName>
    </recommendedName>
</protein>
<keyword evidence="3" id="KW-0862">Zinc</keyword>
<evidence type="ECO:0000256" key="1">
    <source>
        <dbReference type="ARBA" id="ARBA00022723"/>
    </source>
</evidence>
<evidence type="ECO:0000259" key="5">
    <source>
        <dbReference type="PROSITE" id="PS52032"/>
    </source>
</evidence>
<dbReference type="PROSITE" id="PS52032">
    <property type="entry name" value="MARR_BRCT_CHROMO"/>
    <property type="match status" value="1"/>
</dbReference>
<dbReference type="InterPro" id="IPR049898">
    <property type="entry name" value="MARR_BRCT_CHROMO"/>
</dbReference>
<dbReference type="GO" id="GO:0008270">
    <property type="term" value="F:zinc ion binding"/>
    <property type="evidence" value="ECO:0007669"/>
    <property type="project" value="UniProtKB-KW"/>
</dbReference>
<dbReference type="InterPro" id="IPR058033">
    <property type="entry name" value="ARM_TBCD_2nd"/>
</dbReference>
<dbReference type="GO" id="GO:0070830">
    <property type="term" value="P:bicellular tight junction assembly"/>
    <property type="evidence" value="ECO:0007669"/>
    <property type="project" value="TreeGrafter"/>
</dbReference>
<evidence type="ECO:0000313" key="7">
    <source>
        <dbReference type="Proteomes" id="UP000678499"/>
    </source>
</evidence>
<feature type="compositionally biased region" description="Low complexity" evidence="4">
    <location>
        <begin position="280"/>
        <end position="293"/>
    </location>
</feature>
<sequence length="1717" mass="191947">MELFTSQSQKLKVGFKGYIYNRDKTRKNHITWRCEKRKCKGRAHTPMDFSSREGEEIVTVTQDHSGHIPNGVDSDVAWIKTRKLELQHSEESAEKIAEDLLARTSSSGRVGQRFRGVRGLCKSIKAARRKRNPVQDINNLDDAVIPLKYQGMGGTENFLLQAEIEAIMADPDVLYVASTGISLNERFLMLQASRDRSAVRKPRGALASTGNRLSNASSTDNLALLQVLARDPAVRRQFLGNSKARAQQKKNVKQRLGVKGRLGQRLKDRLGDTMQVRGRGAVRGASRGTPRGTARGRGFGSRGGYNQTAEQKSNLEHNRSQEEQTRIVEEDEVEEEVHEVVMDEEQASGLSCALDMFKEADEVNALISNVGKDGGSRHEADLDRFTYIVNQYREQPHLLDSSLQHFLSSLVTIVRSPETLDKNREQAFELIYALISVRGFKQAVRHLPHEVADLAPVLEILERDVASPGDWKTPYVSLLWLSIIILLPFPMGRLDAGVPGETSVMDRLVTVLKHYLTSHQSTALAAGFLASKFLTRKDVREKHWDSFYQWAVETVKNVKNREFVRLGALRALNQVFKHGQREDLFEVAPGLLREVVNLEFHTQPLALRLMSLKLVQRIGLVFLKPKVAKWRYQRGCRSLMETLGTKTDDTQVNDLAKNDDLSAMDDDEMYEIPDDVEEVIDQLLMGLKDSDSQVRWSSAKGIGRVTGRLPKYFADDVIGSLLDFFSLKESDSAWHGGCLALAELGRRGFLLPSRLPEVVKVVLDALVFDEARGYYSVGINVRDAACYVVWSFARAYDPAELAPFVNDIAARLLVVCCFDKEACAEVVFSSVIDTEVVKVVLDALVFDEARGYYSVGINVRDAACYVVWSFARAYDPAELAPFVNDIAARLLVVCCFDKEVSCSKFCSIKGRVAASAAFQENVGRVGNFPHGIDILTTADFVSVANRKNAFLSISSFIAGFEEYRRPLLEHLITRKVCHWDATVRDLSSKALYSIGKLDIPFLLDVAWPTLIKGLDSTEINVKHGSLLSLGESVRAVAEVSAQNEGSLMDLLGEERVKFLETVVDRLEEKRAYRLMGAVLMREATSAFIQKCSDCYLPLSSTDRKENWLRHLYGNLSQMEEPVRDAAASALSAFCRVYVAGGGWKTCNEILTHCLHQALSAKSLETRMGFFTAIGYFGIEMLPEESLLLVYSSLCTSFAVKEDSQFDPAMTCARRDAVDACRKLIRSIGVHGKVSVSVKHVLVEYAINHKKLAVATKELGIELLAGLAKQACERIDKLRAKAAANFIKLVQRLSQQATEALLNYLQKEEIAVKIFESLLEIHEQSVSMNDERLNPAIIITWNKLIPSGAFDESIVSQAKCPYGIRPAKDGGANPKFWEATFVLNEFNVVRKWLMQHHAELILSEHSSPRALAQILSQMMNFQESCLGAGATGKFGMTRIPTQVFIDLSPGGGACKILASAFKHKHSKGLRRFDFHAPKSQDRNIELLKEIEQELLSLDALYVRAVYISDSVDDQMRIAVTEAVEKLQGYIAFSSEEATHVVHKPLDSAKKDVKSKLKAIPIFKRGKGKNNVLLHWKGHPPSRDSWITCKSPSINAYIVDYKPSVYHVSATWVLESEQWNEWMNEEDYEVAEDGSKRPDRFMTPEQISNLVDAGKPKKREEVDEESPAPAKKQRKNQKSKRGTLVPGQLSALLESSETFDATQSSTVDHVDAPEVCSFE</sequence>
<evidence type="ECO:0000256" key="3">
    <source>
        <dbReference type="ARBA" id="ARBA00022833"/>
    </source>
</evidence>
<dbReference type="GO" id="GO:0007021">
    <property type="term" value="P:tubulin complex assembly"/>
    <property type="evidence" value="ECO:0007669"/>
    <property type="project" value="InterPro"/>
</dbReference>
<dbReference type="Pfam" id="PF04500">
    <property type="entry name" value="FLYWCH"/>
    <property type="match status" value="1"/>
</dbReference>
<dbReference type="GO" id="GO:0007023">
    <property type="term" value="P:post-chaperonin tubulin folding pathway"/>
    <property type="evidence" value="ECO:0007669"/>
    <property type="project" value="InterPro"/>
</dbReference>
<dbReference type="InterPro" id="IPR016024">
    <property type="entry name" value="ARM-type_fold"/>
</dbReference>
<dbReference type="PANTHER" id="PTHR12658">
    <property type="entry name" value="BETA-TUBULIN COFACTOR D"/>
    <property type="match status" value="1"/>
</dbReference>
<dbReference type="InterPro" id="IPR007588">
    <property type="entry name" value="Znf_FLYWCH"/>
</dbReference>
<feature type="domain" description="Chromo" evidence="5">
    <location>
        <begin position="1361"/>
        <end position="1643"/>
    </location>
</feature>
<dbReference type="Pfam" id="PF25767">
    <property type="entry name" value="ARM_TBCD_2nd"/>
    <property type="match status" value="2"/>
</dbReference>
<feature type="compositionally biased region" description="Basic and acidic residues" evidence="4">
    <location>
        <begin position="1631"/>
        <end position="1640"/>
    </location>
</feature>
<dbReference type="InterPro" id="IPR032450">
    <property type="entry name" value="SMARCC_N"/>
</dbReference>
<feature type="region of interest" description="Disordered" evidence="4">
    <location>
        <begin position="1629"/>
        <end position="1717"/>
    </location>
</feature>
<dbReference type="GO" id="GO:0005096">
    <property type="term" value="F:GTPase activator activity"/>
    <property type="evidence" value="ECO:0007669"/>
    <property type="project" value="InterPro"/>
</dbReference>
<organism evidence="6">
    <name type="scientific">Notodromas monacha</name>
    <dbReference type="NCBI Taxonomy" id="399045"/>
    <lineage>
        <taxon>Eukaryota</taxon>
        <taxon>Metazoa</taxon>
        <taxon>Ecdysozoa</taxon>
        <taxon>Arthropoda</taxon>
        <taxon>Crustacea</taxon>
        <taxon>Oligostraca</taxon>
        <taxon>Ostracoda</taxon>
        <taxon>Podocopa</taxon>
        <taxon>Podocopida</taxon>
        <taxon>Cypridocopina</taxon>
        <taxon>Cypridoidea</taxon>
        <taxon>Cyprididae</taxon>
        <taxon>Notodromas</taxon>
    </lineage>
</organism>
<dbReference type="Pfam" id="PF23579">
    <property type="entry name" value="ARM_TBCD"/>
    <property type="match status" value="1"/>
</dbReference>
<proteinExistence type="predicted"/>
<evidence type="ECO:0000313" key="6">
    <source>
        <dbReference type="EMBL" id="CAD7280231.1"/>
    </source>
</evidence>
<keyword evidence="1" id="KW-0479">Metal-binding</keyword>
<dbReference type="InterPro" id="IPR033162">
    <property type="entry name" value="TBCD"/>
</dbReference>
<dbReference type="Pfam" id="PF16496">
    <property type="entry name" value="SWIRM-assoc_2"/>
    <property type="match status" value="1"/>
</dbReference>
<dbReference type="EMBL" id="CAJPEX010002026">
    <property type="protein sequence ID" value="CAG0920383.1"/>
    <property type="molecule type" value="Genomic_DNA"/>
</dbReference>
<feature type="compositionally biased region" description="Basic and acidic residues" evidence="4">
    <location>
        <begin position="313"/>
        <end position="328"/>
    </location>
</feature>
<dbReference type="GO" id="GO:0000226">
    <property type="term" value="P:microtubule cytoskeleton organization"/>
    <property type="evidence" value="ECO:0007669"/>
    <property type="project" value="TreeGrafter"/>
</dbReference>
<evidence type="ECO:0000256" key="2">
    <source>
        <dbReference type="ARBA" id="ARBA00022771"/>
    </source>
</evidence>
<evidence type="ECO:0000256" key="4">
    <source>
        <dbReference type="SAM" id="MobiDB-lite"/>
    </source>
</evidence>
<dbReference type="GO" id="GO:0034333">
    <property type="term" value="P:adherens junction assembly"/>
    <property type="evidence" value="ECO:0007669"/>
    <property type="project" value="TreeGrafter"/>
</dbReference>
<dbReference type="SUPFAM" id="SSF52113">
    <property type="entry name" value="BRCT domain"/>
    <property type="match status" value="1"/>
</dbReference>